<evidence type="ECO:0000313" key="2">
    <source>
        <dbReference type="EMBL" id="GAW84067.1"/>
    </source>
</evidence>
<feature type="transmembrane region" description="Helical" evidence="1">
    <location>
        <begin position="221"/>
        <end position="241"/>
    </location>
</feature>
<keyword evidence="3" id="KW-1185">Reference proteome</keyword>
<keyword evidence="1" id="KW-0472">Membrane</keyword>
<reference evidence="3" key="1">
    <citation type="submission" date="2017-04" db="EMBL/GenBank/DDBJ databases">
        <title>Plasmodium gonderi genome.</title>
        <authorList>
            <person name="Arisue N."/>
            <person name="Honma H."/>
            <person name="Kawai S."/>
            <person name="Tougan T."/>
            <person name="Tanabe K."/>
            <person name="Horii T."/>
        </authorList>
    </citation>
    <scope>NUCLEOTIDE SEQUENCE [LARGE SCALE GENOMIC DNA]</scope>
    <source>
        <strain evidence="3">ATCC 30045</strain>
    </source>
</reference>
<dbReference type="EMBL" id="BDQF01000095">
    <property type="protein sequence ID" value="GAW84067.1"/>
    <property type="molecule type" value="Genomic_DNA"/>
</dbReference>
<sequence>MNIYDYGVIENFNKYNKIIEKFKFIDHNHDFSSKCKNILDKFPKEIGFGYMEMCFKAISYLDYINRSGEGISTEPVCKYLYFWIYHYFKKNSHTMHSKNFYKEVLNEDSYSIIFRTCFNYSETIPENELENMKYIYDMKNKINDIKTSTFTSCSGNKCLCAQEYADIYLNSMKVCGINYNSDFCNEIKNIRNEFLELELPNNCPVHIPEIIYSLHRTKIQVPIIVTFLVIFVICMIIFIVCKFTPYSSWFHGAIKIVKNKLKNIHEEKNIVQNYERYNIDLGYRRYSVLYYSS</sequence>
<dbReference type="AlphaFoldDB" id="A0A1Y1JSA7"/>
<gene>
    <name evidence="2" type="ORF">PGO_000895</name>
</gene>
<dbReference type="Proteomes" id="UP000195521">
    <property type="component" value="Unassembled WGS sequence"/>
</dbReference>
<dbReference type="GeneID" id="39744875"/>
<accession>A0A1Y1JSA7</accession>
<dbReference type="RefSeq" id="XP_028546656.1">
    <property type="nucleotide sequence ID" value="XM_028690855.1"/>
</dbReference>
<protein>
    <submittedName>
        <fullName evidence="2">Variable surface protein</fullName>
    </submittedName>
</protein>
<name>A0A1Y1JSA7_PLAGO</name>
<organism evidence="2 3">
    <name type="scientific">Plasmodium gonderi</name>
    <dbReference type="NCBI Taxonomy" id="77519"/>
    <lineage>
        <taxon>Eukaryota</taxon>
        <taxon>Sar</taxon>
        <taxon>Alveolata</taxon>
        <taxon>Apicomplexa</taxon>
        <taxon>Aconoidasida</taxon>
        <taxon>Haemosporida</taxon>
        <taxon>Plasmodiidae</taxon>
        <taxon>Plasmodium</taxon>
        <taxon>Plasmodium (Plasmodium)</taxon>
    </lineage>
</organism>
<keyword evidence="1" id="KW-1133">Transmembrane helix</keyword>
<dbReference type="OrthoDB" id="381216at2759"/>
<evidence type="ECO:0000256" key="1">
    <source>
        <dbReference type="SAM" id="Phobius"/>
    </source>
</evidence>
<evidence type="ECO:0000313" key="3">
    <source>
        <dbReference type="Proteomes" id="UP000195521"/>
    </source>
</evidence>
<comment type="caution">
    <text evidence="2">The sequence shown here is derived from an EMBL/GenBank/DDBJ whole genome shotgun (WGS) entry which is preliminary data.</text>
</comment>
<proteinExistence type="predicted"/>
<keyword evidence="1" id="KW-0812">Transmembrane</keyword>